<accession>A0A166CUC0</accession>
<name>A0A166CUC0_DAUCS</name>
<gene>
    <name evidence="2" type="ORF">DCAR_005179</name>
    <name evidence="3" type="ORF">DCAR_0205769</name>
</gene>
<feature type="region of interest" description="Disordered" evidence="1">
    <location>
        <begin position="74"/>
        <end position="108"/>
    </location>
</feature>
<evidence type="ECO:0000256" key="1">
    <source>
        <dbReference type="SAM" id="MobiDB-lite"/>
    </source>
</evidence>
<dbReference type="Proteomes" id="UP000077755">
    <property type="component" value="Chromosome 2"/>
</dbReference>
<keyword evidence="4" id="KW-1185">Reference proteome</keyword>
<evidence type="ECO:0000313" key="4">
    <source>
        <dbReference type="Proteomes" id="UP000077755"/>
    </source>
</evidence>
<dbReference type="AlphaFoldDB" id="A0A166CUC0"/>
<reference evidence="3" key="2">
    <citation type="submission" date="2022-03" db="EMBL/GenBank/DDBJ databases">
        <title>Draft title - Genomic analysis of global carrot germplasm unveils the trajectory of domestication and the origin of high carotenoid orange carrot.</title>
        <authorList>
            <person name="Iorizzo M."/>
            <person name="Ellison S."/>
            <person name="Senalik D."/>
            <person name="Macko-Podgorni A."/>
            <person name="Grzebelus D."/>
            <person name="Bostan H."/>
            <person name="Rolling W."/>
            <person name="Curaba J."/>
            <person name="Simon P."/>
        </authorList>
    </citation>
    <scope>NUCLEOTIDE SEQUENCE</scope>
    <source>
        <tissue evidence="3">Leaf</tissue>
    </source>
</reference>
<dbReference type="EMBL" id="CP093344">
    <property type="protein sequence ID" value="WOG86557.1"/>
    <property type="molecule type" value="Genomic_DNA"/>
</dbReference>
<proteinExistence type="predicted"/>
<feature type="region of interest" description="Disordered" evidence="1">
    <location>
        <begin position="1"/>
        <end position="22"/>
    </location>
</feature>
<feature type="compositionally biased region" description="Basic and acidic residues" evidence="1">
    <location>
        <begin position="97"/>
        <end position="108"/>
    </location>
</feature>
<evidence type="ECO:0000313" key="3">
    <source>
        <dbReference type="EMBL" id="WOG86557.1"/>
    </source>
</evidence>
<evidence type="ECO:0000313" key="2">
    <source>
        <dbReference type="EMBL" id="KZN04342.1"/>
    </source>
</evidence>
<dbReference type="EMBL" id="LNRQ01000002">
    <property type="protein sequence ID" value="KZN04342.1"/>
    <property type="molecule type" value="Genomic_DNA"/>
</dbReference>
<sequence length="108" mass="12453">MRHMETYKGHTTTWQSDLNDEKHGQQSQVIKLRVKYNNPILSSQLNERKSDVLEAAKALCVDIASKKLTNFVIQSSQQSQEEEITKLSKPTTQKKKKDIDHSLEEDPE</sequence>
<reference evidence="2" key="1">
    <citation type="journal article" date="2016" name="Nat. Genet.">
        <title>A high-quality carrot genome assembly provides new insights into carotenoid accumulation and asterid genome evolution.</title>
        <authorList>
            <person name="Iorizzo M."/>
            <person name="Ellison S."/>
            <person name="Senalik D."/>
            <person name="Zeng P."/>
            <person name="Satapoomin P."/>
            <person name="Huang J."/>
            <person name="Bowman M."/>
            <person name="Iovene M."/>
            <person name="Sanseverino W."/>
            <person name="Cavagnaro P."/>
            <person name="Yildiz M."/>
            <person name="Macko-Podgorni A."/>
            <person name="Moranska E."/>
            <person name="Grzebelus E."/>
            <person name="Grzebelus D."/>
            <person name="Ashrafi H."/>
            <person name="Zheng Z."/>
            <person name="Cheng S."/>
            <person name="Spooner D."/>
            <person name="Van Deynze A."/>
            <person name="Simon P."/>
        </authorList>
    </citation>
    <scope>NUCLEOTIDE SEQUENCE [LARGE SCALE GENOMIC DNA]</scope>
    <source>
        <tissue evidence="2">Leaf</tissue>
    </source>
</reference>
<organism evidence="2">
    <name type="scientific">Daucus carota subsp. sativus</name>
    <name type="common">Carrot</name>
    <dbReference type="NCBI Taxonomy" id="79200"/>
    <lineage>
        <taxon>Eukaryota</taxon>
        <taxon>Viridiplantae</taxon>
        <taxon>Streptophyta</taxon>
        <taxon>Embryophyta</taxon>
        <taxon>Tracheophyta</taxon>
        <taxon>Spermatophyta</taxon>
        <taxon>Magnoliopsida</taxon>
        <taxon>eudicotyledons</taxon>
        <taxon>Gunneridae</taxon>
        <taxon>Pentapetalae</taxon>
        <taxon>asterids</taxon>
        <taxon>campanulids</taxon>
        <taxon>Apiales</taxon>
        <taxon>Apiaceae</taxon>
        <taxon>Apioideae</taxon>
        <taxon>Scandiceae</taxon>
        <taxon>Daucinae</taxon>
        <taxon>Daucus</taxon>
        <taxon>Daucus sect. Daucus</taxon>
    </lineage>
</organism>
<dbReference type="Gramene" id="KZN04342">
    <property type="protein sequence ID" value="KZN04342"/>
    <property type="gene ID" value="DCAR_005179"/>
</dbReference>
<protein>
    <submittedName>
        <fullName evidence="2">Uncharacterized protein</fullName>
    </submittedName>
</protein>